<dbReference type="Pfam" id="PF01933">
    <property type="entry name" value="CofD"/>
    <property type="match status" value="1"/>
</dbReference>
<dbReference type="InterPro" id="IPR002882">
    <property type="entry name" value="CofD"/>
</dbReference>
<name>A0A426TY76_9CHLR</name>
<dbReference type="PANTHER" id="PTHR30135">
    <property type="entry name" value="UNCHARACTERIZED PROTEIN YVCK-RELATED"/>
    <property type="match status" value="1"/>
</dbReference>
<dbReference type="EMBL" id="RSAS01000503">
    <property type="protein sequence ID" value="RRR70682.1"/>
    <property type="molecule type" value="Genomic_DNA"/>
</dbReference>
<dbReference type="Proteomes" id="UP000280307">
    <property type="component" value="Unassembled WGS sequence"/>
</dbReference>
<dbReference type="GO" id="GO:0043743">
    <property type="term" value="F:LPPG:FO 2-phospho-L-lactate transferase activity"/>
    <property type="evidence" value="ECO:0007669"/>
    <property type="project" value="InterPro"/>
</dbReference>
<dbReference type="InterPro" id="IPR010119">
    <property type="entry name" value="Gluconeogen_factor"/>
</dbReference>
<dbReference type="Gene3D" id="3.40.50.10680">
    <property type="entry name" value="CofD-like domains"/>
    <property type="match status" value="1"/>
</dbReference>
<organism evidence="2 3">
    <name type="scientific">Candidatus Viridilinea halotolerans</name>
    <dbReference type="NCBI Taxonomy" id="2491704"/>
    <lineage>
        <taxon>Bacteria</taxon>
        <taxon>Bacillati</taxon>
        <taxon>Chloroflexota</taxon>
        <taxon>Chloroflexia</taxon>
        <taxon>Chloroflexales</taxon>
        <taxon>Chloroflexineae</taxon>
        <taxon>Oscillochloridaceae</taxon>
        <taxon>Candidatus Viridilinea</taxon>
    </lineage>
</organism>
<sequence>MTYHPTNYTNPYRLVAIGGGGGVSQLMLGAAPYFAQRTALIAVTDTGRSTGTARAIGDLPAPGDLRNTLAALAAEPTGFWARLVQHRLIAPDVPALDGMAFGNLFIAALTQLEGDFAQAVQKLSELLACSATVLPIANVSAHICAELEDGTYVERELEVRGLHKAPIKRLWLSPPDAAASSAALAAIVQADLVVLGPGSFYTSLQACLSFGGVVEALRQTRAKLAFICNSTTQPGQTDGMGAYAHVQRLVALLGPNVLSYALISRGDQIAPEVREAYAAKGLHLIEPDDAELERISALGVTPIVRPLLESNDGPRQLWNKLDTIRSDPAALGHALWACVLPKDTESGR</sequence>
<reference evidence="2 3" key="1">
    <citation type="submission" date="2018-12" db="EMBL/GenBank/DDBJ databases">
        <title>Genome Sequence of Candidatus Viridilinea halotolerans isolated from saline sulfide-rich spring.</title>
        <authorList>
            <person name="Grouzdev D.S."/>
            <person name="Burganskaya E.I."/>
            <person name="Krutkina M.S."/>
            <person name="Sukhacheva M.V."/>
            <person name="Gorlenko V.M."/>
        </authorList>
    </citation>
    <scope>NUCLEOTIDE SEQUENCE [LARGE SCALE GENOMIC DNA]</scope>
    <source>
        <strain evidence="2">Chok-6</strain>
    </source>
</reference>
<dbReference type="InterPro" id="IPR038136">
    <property type="entry name" value="CofD-like_dom_sf"/>
</dbReference>
<evidence type="ECO:0000313" key="3">
    <source>
        <dbReference type="Proteomes" id="UP000280307"/>
    </source>
</evidence>
<accession>A0A426TY76</accession>
<dbReference type="AlphaFoldDB" id="A0A426TY76"/>
<comment type="caution">
    <text evidence="2">The sequence shown here is derived from an EMBL/GenBank/DDBJ whole genome shotgun (WGS) entry which is preliminary data.</text>
</comment>
<dbReference type="SUPFAM" id="SSF142338">
    <property type="entry name" value="CofD-like"/>
    <property type="match status" value="1"/>
</dbReference>
<dbReference type="CDD" id="cd07187">
    <property type="entry name" value="YvcK_like"/>
    <property type="match status" value="1"/>
</dbReference>
<dbReference type="NCBIfam" id="TIGR01826">
    <property type="entry name" value="CofD_related"/>
    <property type="match status" value="1"/>
</dbReference>
<gene>
    <name evidence="2" type="ORF">EI684_12880</name>
</gene>
<dbReference type="PANTHER" id="PTHR30135:SF3">
    <property type="entry name" value="GLUCONEOGENESIS FACTOR-RELATED"/>
    <property type="match status" value="1"/>
</dbReference>
<keyword evidence="1" id="KW-0963">Cytoplasm</keyword>
<proteinExistence type="predicted"/>
<evidence type="ECO:0000256" key="1">
    <source>
        <dbReference type="ARBA" id="ARBA00022490"/>
    </source>
</evidence>
<protein>
    <submittedName>
        <fullName evidence="2">YvcK family protein</fullName>
    </submittedName>
</protein>
<evidence type="ECO:0000313" key="2">
    <source>
        <dbReference type="EMBL" id="RRR70682.1"/>
    </source>
</evidence>